<keyword evidence="4" id="KW-1185">Reference proteome</keyword>
<proteinExistence type="predicted"/>
<dbReference type="AlphaFoldDB" id="A0AAV8YP86"/>
<sequence length="69" mass="8187">MLCSVNLNFLIKLEAYAILKEVFGHEYLSRTQVFEWFKRFKEGREMTKDDPCPGRPATSKTDETLEKNW</sequence>
<organism evidence="3 4">
    <name type="scientific">Aromia moschata</name>
    <dbReference type="NCBI Taxonomy" id="1265417"/>
    <lineage>
        <taxon>Eukaryota</taxon>
        <taxon>Metazoa</taxon>
        <taxon>Ecdysozoa</taxon>
        <taxon>Arthropoda</taxon>
        <taxon>Hexapoda</taxon>
        <taxon>Insecta</taxon>
        <taxon>Pterygota</taxon>
        <taxon>Neoptera</taxon>
        <taxon>Endopterygota</taxon>
        <taxon>Coleoptera</taxon>
        <taxon>Polyphaga</taxon>
        <taxon>Cucujiformia</taxon>
        <taxon>Chrysomeloidea</taxon>
        <taxon>Cerambycidae</taxon>
        <taxon>Cerambycinae</taxon>
        <taxon>Callichromatini</taxon>
        <taxon>Aromia</taxon>
    </lineage>
</organism>
<evidence type="ECO:0000313" key="3">
    <source>
        <dbReference type="EMBL" id="KAJ8953138.1"/>
    </source>
</evidence>
<feature type="domain" description="Mos1 transposase HTH" evidence="2">
    <location>
        <begin position="14"/>
        <end position="43"/>
    </location>
</feature>
<accession>A0AAV8YP86</accession>
<protein>
    <recommendedName>
        <fullName evidence="2">Mos1 transposase HTH domain-containing protein</fullName>
    </recommendedName>
</protein>
<dbReference type="InterPro" id="IPR041426">
    <property type="entry name" value="Mos1_HTH"/>
</dbReference>
<dbReference type="PANTHER" id="PTHR46060">
    <property type="entry name" value="MARINER MOS1 TRANSPOSASE-LIKE PROTEIN"/>
    <property type="match status" value="1"/>
</dbReference>
<feature type="region of interest" description="Disordered" evidence="1">
    <location>
        <begin position="45"/>
        <end position="69"/>
    </location>
</feature>
<reference evidence="3" key="1">
    <citation type="journal article" date="2023" name="Insect Mol. Biol.">
        <title>Genome sequencing provides insights into the evolution of gene families encoding plant cell wall-degrading enzymes in longhorned beetles.</title>
        <authorList>
            <person name="Shin N.R."/>
            <person name="Okamura Y."/>
            <person name="Kirsch R."/>
            <person name="Pauchet Y."/>
        </authorList>
    </citation>
    <scope>NUCLEOTIDE SEQUENCE</scope>
    <source>
        <strain evidence="3">AMC_N1</strain>
    </source>
</reference>
<evidence type="ECO:0000259" key="2">
    <source>
        <dbReference type="Pfam" id="PF17906"/>
    </source>
</evidence>
<dbReference type="Proteomes" id="UP001162162">
    <property type="component" value="Unassembled WGS sequence"/>
</dbReference>
<name>A0AAV8YP86_9CUCU</name>
<comment type="caution">
    <text evidence="3">The sequence shown here is derived from an EMBL/GenBank/DDBJ whole genome shotgun (WGS) entry which is preliminary data.</text>
</comment>
<dbReference type="InterPro" id="IPR052709">
    <property type="entry name" value="Transposase-MT_Hybrid"/>
</dbReference>
<dbReference type="Gene3D" id="1.10.10.1450">
    <property type="match status" value="1"/>
</dbReference>
<evidence type="ECO:0000313" key="4">
    <source>
        <dbReference type="Proteomes" id="UP001162162"/>
    </source>
</evidence>
<gene>
    <name evidence="3" type="ORF">NQ318_017165</name>
</gene>
<feature type="compositionally biased region" description="Basic and acidic residues" evidence="1">
    <location>
        <begin position="60"/>
        <end position="69"/>
    </location>
</feature>
<dbReference type="Pfam" id="PF17906">
    <property type="entry name" value="HTH_48"/>
    <property type="match status" value="1"/>
</dbReference>
<dbReference type="EMBL" id="JAPWTK010000060">
    <property type="protein sequence ID" value="KAJ8953138.1"/>
    <property type="molecule type" value="Genomic_DNA"/>
</dbReference>
<evidence type="ECO:0000256" key="1">
    <source>
        <dbReference type="SAM" id="MobiDB-lite"/>
    </source>
</evidence>
<dbReference type="PANTHER" id="PTHR46060:SF1">
    <property type="entry name" value="MARINER MOS1 TRANSPOSASE-LIKE PROTEIN"/>
    <property type="match status" value="1"/>
</dbReference>